<evidence type="ECO:0000259" key="2">
    <source>
        <dbReference type="PROSITE" id="PS50878"/>
    </source>
</evidence>
<dbReference type="Proteomes" id="UP001341281">
    <property type="component" value="Chromosome 03"/>
</dbReference>
<dbReference type="Pfam" id="PF08284">
    <property type="entry name" value="RVP_2"/>
    <property type="match status" value="1"/>
</dbReference>
<dbReference type="SUPFAM" id="SSF50630">
    <property type="entry name" value="Acid proteases"/>
    <property type="match status" value="1"/>
</dbReference>
<feature type="region of interest" description="Disordered" evidence="1">
    <location>
        <begin position="86"/>
        <end position="153"/>
    </location>
</feature>
<dbReference type="Pfam" id="PF00078">
    <property type="entry name" value="RVT_1"/>
    <property type="match status" value="1"/>
</dbReference>
<evidence type="ECO:0000313" key="3">
    <source>
        <dbReference type="EMBL" id="WVZ62548.1"/>
    </source>
</evidence>
<feature type="domain" description="Reverse transcriptase" evidence="2">
    <location>
        <begin position="328"/>
        <end position="485"/>
    </location>
</feature>
<proteinExistence type="predicted"/>
<protein>
    <recommendedName>
        <fullName evidence="2">Reverse transcriptase domain-containing protein</fullName>
    </recommendedName>
</protein>
<dbReference type="CDD" id="cd00303">
    <property type="entry name" value="retropepsin_like"/>
    <property type="match status" value="1"/>
</dbReference>
<dbReference type="Gene3D" id="3.10.10.10">
    <property type="entry name" value="HIV Type 1 Reverse Transcriptase, subunit A, domain 1"/>
    <property type="match status" value="1"/>
</dbReference>
<keyword evidence="4" id="KW-1185">Reference proteome</keyword>
<dbReference type="PANTHER" id="PTHR24559">
    <property type="entry name" value="TRANSPOSON TY3-I GAG-POL POLYPROTEIN"/>
    <property type="match status" value="1"/>
</dbReference>
<dbReference type="InterPro" id="IPR000477">
    <property type="entry name" value="RT_dom"/>
</dbReference>
<dbReference type="PROSITE" id="PS50878">
    <property type="entry name" value="RT_POL"/>
    <property type="match status" value="1"/>
</dbReference>
<gene>
    <name evidence="3" type="ORF">U9M48_012287</name>
</gene>
<name>A0AAQ3WIE3_PASNO</name>
<dbReference type="InterPro" id="IPR053134">
    <property type="entry name" value="RNA-dir_DNA_polymerase"/>
</dbReference>
<dbReference type="PANTHER" id="PTHR24559:SF452">
    <property type="entry name" value="INTEGRASE CATALYTIC DOMAIN-CONTAINING PROTEIN"/>
    <property type="match status" value="1"/>
</dbReference>
<evidence type="ECO:0000256" key="1">
    <source>
        <dbReference type="SAM" id="MobiDB-lite"/>
    </source>
</evidence>
<dbReference type="Gene3D" id="2.40.70.10">
    <property type="entry name" value="Acid Proteases"/>
    <property type="match status" value="1"/>
</dbReference>
<sequence length="485" mass="54828">MVAAGSGRYRYLNRAREKSNVWADATDGDDGCRHKFALEENTAAVPSPDLSRWRRICPSIQPTSDTVDLDTIVSLAFLQEELLGESSGRPPKKHENYSVFKPNFKDQSSSSAQGAQDSIMKQLPTEEKTISEGTKSTDVNEKQTELDTPSEDSGDDLMVISVHVVNGTEAPRTIKFAASLAGQTIDSDNSSSFVSEHLAVSLAPKIDLVEPVQVRVANGNTLWWTQAIQNCPISVQGHEFKVHFKVLPLPCYDVILGINWLELHSLMEIHWKEKRVTFPYKGTTISIQGLIDQTSQCLSISSSEFHQLHRSDALWAIPFRLHPYRYNTAQKDEIEVNSPFASPVILAKKKTCDWRLCLDYRRLNALTVKNKYPLPIIDELLDELTGAKWFTSLDLSSGYHQIQMDPKDIFKTAFQTHNGHFKYRVMPYGVTGGPTIFQLTMNYILAPLLRKCVVVFIDDIVIYSKNWLDHLHHIKVVFTILKEHL</sequence>
<organism evidence="3 4">
    <name type="scientific">Paspalum notatum var. saurae</name>
    <dbReference type="NCBI Taxonomy" id="547442"/>
    <lineage>
        <taxon>Eukaryota</taxon>
        <taxon>Viridiplantae</taxon>
        <taxon>Streptophyta</taxon>
        <taxon>Embryophyta</taxon>
        <taxon>Tracheophyta</taxon>
        <taxon>Spermatophyta</taxon>
        <taxon>Magnoliopsida</taxon>
        <taxon>Liliopsida</taxon>
        <taxon>Poales</taxon>
        <taxon>Poaceae</taxon>
        <taxon>PACMAD clade</taxon>
        <taxon>Panicoideae</taxon>
        <taxon>Andropogonodae</taxon>
        <taxon>Paspaleae</taxon>
        <taxon>Paspalinae</taxon>
        <taxon>Paspalum</taxon>
    </lineage>
</organism>
<dbReference type="InterPro" id="IPR043128">
    <property type="entry name" value="Rev_trsase/Diguanyl_cyclase"/>
</dbReference>
<dbReference type="InterPro" id="IPR021109">
    <property type="entry name" value="Peptidase_aspartic_dom_sf"/>
</dbReference>
<dbReference type="InterPro" id="IPR043502">
    <property type="entry name" value="DNA/RNA_pol_sf"/>
</dbReference>
<dbReference type="AlphaFoldDB" id="A0AAQ3WIE3"/>
<reference evidence="3 4" key="1">
    <citation type="submission" date="2024-02" db="EMBL/GenBank/DDBJ databases">
        <title>High-quality chromosome-scale genome assembly of Pensacola bahiagrass (Paspalum notatum Flugge var. saurae).</title>
        <authorList>
            <person name="Vega J.M."/>
            <person name="Podio M."/>
            <person name="Orjuela J."/>
            <person name="Siena L.A."/>
            <person name="Pessino S.C."/>
            <person name="Combes M.C."/>
            <person name="Mariac C."/>
            <person name="Albertini E."/>
            <person name="Pupilli F."/>
            <person name="Ortiz J.P.A."/>
            <person name="Leblanc O."/>
        </authorList>
    </citation>
    <scope>NUCLEOTIDE SEQUENCE [LARGE SCALE GENOMIC DNA]</scope>
    <source>
        <strain evidence="3">R1</strain>
        <tissue evidence="3">Leaf</tissue>
    </source>
</reference>
<dbReference type="Gene3D" id="3.30.70.270">
    <property type="match status" value="1"/>
</dbReference>
<evidence type="ECO:0000313" key="4">
    <source>
        <dbReference type="Proteomes" id="UP001341281"/>
    </source>
</evidence>
<dbReference type="CDD" id="cd01647">
    <property type="entry name" value="RT_LTR"/>
    <property type="match status" value="1"/>
</dbReference>
<dbReference type="SUPFAM" id="SSF56672">
    <property type="entry name" value="DNA/RNA polymerases"/>
    <property type="match status" value="1"/>
</dbReference>
<feature type="compositionally biased region" description="Low complexity" evidence="1">
    <location>
        <begin position="106"/>
        <end position="118"/>
    </location>
</feature>
<dbReference type="EMBL" id="CP144747">
    <property type="protein sequence ID" value="WVZ62548.1"/>
    <property type="molecule type" value="Genomic_DNA"/>
</dbReference>
<accession>A0AAQ3WIE3</accession>